<protein>
    <recommendedName>
        <fullName evidence="4">DNA breaking-rejoining protein</fullName>
    </recommendedName>
</protein>
<dbReference type="OrthoDB" id="8682638at2"/>
<evidence type="ECO:0008006" key="4">
    <source>
        <dbReference type="Google" id="ProtNLM"/>
    </source>
</evidence>
<evidence type="ECO:0000256" key="1">
    <source>
        <dbReference type="SAM" id="SignalP"/>
    </source>
</evidence>
<name>A0A2P7U201_9NEIS</name>
<dbReference type="EMBL" id="PXYY01000010">
    <property type="protein sequence ID" value="PSJ81002.1"/>
    <property type="molecule type" value="Genomic_DNA"/>
</dbReference>
<dbReference type="AlphaFoldDB" id="A0A2P7U201"/>
<dbReference type="Gene3D" id="2.60.120.380">
    <property type="match status" value="1"/>
</dbReference>
<evidence type="ECO:0000313" key="3">
    <source>
        <dbReference type="Proteomes" id="UP000241868"/>
    </source>
</evidence>
<gene>
    <name evidence="2" type="ORF">C7N83_02935</name>
</gene>
<proteinExistence type="predicted"/>
<evidence type="ECO:0000313" key="2">
    <source>
        <dbReference type="EMBL" id="PSJ81002.1"/>
    </source>
</evidence>
<reference evidence="2 3" key="1">
    <citation type="submission" date="2018-03" db="EMBL/GenBank/DDBJ databases">
        <title>Neisseria weixii sp. nov., isolated from the intestinal contents of Tibetan Plateau pika (Ochotona curzoniae) in Yushu, Qinghai Province, China.</title>
        <authorList>
            <person name="Gui Z."/>
        </authorList>
    </citation>
    <scope>NUCLEOTIDE SEQUENCE [LARGE SCALE GENOMIC DNA]</scope>
    <source>
        <strain evidence="2 3">ATCC 51483</strain>
    </source>
</reference>
<comment type="caution">
    <text evidence="2">The sequence shown here is derived from an EMBL/GenBank/DDBJ whole genome shotgun (WGS) entry which is preliminary data.</text>
</comment>
<sequence length="161" mass="17684">MMLMRVFRTLLALSITLSAAPLAASASSDKPVKTVNVRFNPGTTSAIYKGNIKGYQFHSYRFHAQKGQVLNISLDKSNPNIAVSVRYLGKNSDSEFLTASDQVLPFTGHYEVRILQTRNGARKNNRLRQYAVTISIVGSGSKTAAANGAKTEDSHTNWITY</sequence>
<keyword evidence="1" id="KW-0732">Signal</keyword>
<keyword evidence="3" id="KW-1185">Reference proteome</keyword>
<feature type="signal peptide" evidence="1">
    <location>
        <begin position="1"/>
        <end position="23"/>
    </location>
</feature>
<dbReference type="RefSeq" id="WP_106740519.1">
    <property type="nucleotide sequence ID" value="NZ_PXYY01000010.1"/>
</dbReference>
<accession>A0A2P7U201</accession>
<organism evidence="2 3">
    <name type="scientific">Neisseria iguanae</name>
    <dbReference type="NCBI Taxonomy" id="90242"/>
    <lineage>
        <taxon>Bacteria</taxon>
        <taxon>Pseudomonadati</taxon>
        <taxon>Pseudomonadota</taxon>
        <taxon>Betaproteobacteria</taxon>
        <taxon>Neisseriales</taxon>
        <taxon>Neisseriaceae</taxon>
        <taxon>Neisseria</taxon>
    </lineage>
</organism>
<dbReference type="Proteomes" id="UP000241868">
    <property type="component" value="Unassembled WGS sequence"/>
</dbReference>
<feature type="chain" id="PRO_5015121420" description="DNA breaking-rejoining protein" evidence="1">
    <location>
        <begin position="24"/>
        <end position="161"/>
    </location>
</feature>